<keyword evidence="4" id="KW-0119">Carbohydrate metabolism</keyword>
<dbReference type="Gene3D" id="1.10.150.240">
    <property type="entry name" value="Putative phosphatase, domain 2"/>
    <property type="match status" value="1"/>
</dbReference>
<dbReference type="GO" id="GO:0006281">
    <property type="term" value="P:DNA repair"/>
    <property type="evidence" value="ECO:0007669"/>
    <property type="project" value="TreeGrafter"/>
</dbReference>
<evidence type="ECO:0000256" key="3">
    <source>
        <dbReference type="ARBA" id="ARBA00022842"/>
    </source>
</evidence>
<dbReference type="GO" id="GO:0005829">
    <property type="term" value="C:cytosol"/>
    <property type="evidence" value="ECO:0007669"/>
    <property type="project" value="TreeGrafter"/>
</dbReference>
<dbReference type="EMBL" id="UOFX01000076">
    <property type="protein sequence ID" value="VAX10615.1"/>
    <property type="molecule type" value="Genomic_DNA"/>
</dbReference>
<evidence type="ECO:0000256" key="1">
    <source>
        <dbReference type="ARBA" id="ARBA00022723"/>
    </source>
</evidence>
<dbReference type="InterPro" id="IPR023198">
    <property type="entry name" value="PGP-like_dom2"/>
</dbReference>
<proteinExistence type="predicted"/>
<keyword evidence="1" id="KW-0479">Metal-binding</keyword>
<dbReference type="InterPro" id="IPR041492">
    <property type="entry name" value="HAD_2"/>
</dbReference>
<keyword evidence="5" id="KW-0489">Methyltransferase</keyword>
<dbReference type="SFLD" id="SFLDG01129">
    <property type="entry name" value="C1.5:_HAD__Beta-PGM__Phosphata"/>
    <property type="match status" value="1"/>
</dbReference>
<evidence type="ECO:0000256" key="2">
    <source>
        <dbReference type="ARBA" id="ARBA00022801"/>
    </source>
</evidence>
<dbReference type="GO" id="GO:0008168">
    <property type="term" value="F:methyltransferase activity"/>
    <property type="evidence" value="ECO:0007669"/>
    <property type="project" value="UniProtKB-KW"/>
</dbReference>
<organism evidence="5">
    <name type="scientific">hydrothermal vent metagenome</name>
    <dbReference type="NCBI Taxonomy" id="652676"/>
    <lineage>
        <taxon>unclassified sequences</taxon>
        <taxon>metagenomes</taxon>
        <taxon>ecological metagenomes</taxon>
    </lineage>
</organism>
<keyword evidence="2" id="KW-0378">Hydrolase</keyword>
<dbReference type="InterPro" id="IPR036412">
    <property type="entry name" value="HAD-like_sf"/>
</dbReference>
<dbReference type="PANTHER" id="PTHR43434">
    <property type="entry name" value="PHOSPHOGLYCOLATE PHOSPHATASE"/>
    <property type="match status" value="1"/>
</dbReference>
<dbReference type="Pfam" id="PF13419">
    <property type="entry name" value="HAD_2"/>
    <property type="match status" value="1"/>
</dbReference>
<evidence type="ECO:0000256" key="4">
    <source>
        <dbReference type="ARBA" id="ARBA00023277"/>
    </source>
</evidence>
<dbReference type="NCBIfam" id="TIGR01509">
    <property type="entry name" value="HAD-SF-IA-v3"/>
    <property type="match status" value="1"/>
</dbReference>
<keyword evidence="5" id="KW-0808">Transferase</keyword>
<dbReference type="Gene3D" id="3.40.50.1000">
    <property type="entry name" value="HAD superfamily/HAD-like"/>
    <property type="match status" value="1"/>
</dbReference>
<evidence type="ECO:0000313" key="5">
    <source>
        <dbReference type="EMBL" id="VAX10615.1"/>
    </source>
</evidence>
<dbReference type="GO" id="GO:0046872">
    <property type="term" value="F:metal ion binding"/>
    <property type="evidence" value="ECO:0007669"/>
    <property type="project" value="UniProtKB-KW"/>
</dbReference>
<dbReference type="GO" id="GO:0032259">
    <property type="term" value="P:methylation"/>
    <property type="evidence" value="ECO:0007669"/>
    <property type="project" value="UniProtKB-KW"/>
</dbReference>
<dbReference type="InterPro" id="IPR050155">
    <property type="entry name" value="HAD-like_hydrolase_sf"/>
</dbReference>
<keyword evidence="3" id="KW-0460">Magnesium</keyword>
<dbReference type="SFLD" id="SFLDG01135">
    <property type="entry name" value="C1.5.6:_HAD__Beta-PGM__Phospha"/>
    <property type="match status" value="1"/>
</dbReference>
<dbReference type="GO" id="GO:0008967">
    <property type="term" value="F:phosphoglycolate phosphatase activity"/>
    <property type="evidence" value="ECO:0007669"/>
    <property type="project" value="TreeGrafter"/>
</dbReference>
<accession>A0A3B1BW29</accession>
<dbReference type="NCBIfam" id="TIGR01549">
    <property type="entry name" value="HAD-SF-IA-v1"/>
    <property type="match status" value="1"/>
</dbReference>
<name>A0A3B1BW29_9ZZZZ</name>
<dbReference type="FunFam" id="3.40.50.1000:FF:000022">
    <property type="entry name" value="Phosphoglycolate phosphatase"/>
    <property type="match status" value="1"/>
</dbReference>
<sequence length="226" mass="24929">MHNIRLVLFDLDGTLADTAPDLADALNRALTLHGHATLPHDNIRPAVSHGAAALIRLGFDITPEDKEFEPYHQDLLRFYQKNIHAKTTLFPGMEEVLKRLEQHNIPWGVVTNKPSWLTDPLMESMGLTGRAACIVSGDTTPNSKPHPDPILHACKLAGIHNPEECLYIGDAKRDIEAGRNAGTATLVALFGYLDANDQPETWSADGNIECPEQILEWMNLPPVPQP</sequence>
<protein>
    <submittedName>
        <fullName evidence="5">Similar to phosphoglycolate phosphatase, clustered with ubiquinone biosynthesis SAM-dependent O-methyltransferase</fullName>
    </submittedName>
</protein>
<dbReference type="SFLD" id="SFLDS00003">
    <property type="entry name" value="Haloacid_Dehalogenase"/>
    <property type="match status" value="1"/>
</dbReference>
<keyword evidence="5" id="KW-0830">Ubiquinone</keyword>
<gene>
    <name evidence="5" type="ORF">MNBD_GAMMA26-2362</name>
</gene>
<reference evidence="5" key="1">
    <citation type="submission" date="2018-06" db="EMBL/GenBank/DDBJ databases">
        <authorList>
            <person name="Zhirakovskaya E."/>
        </authorList>
    </citation>
    <scope>NUCLEOTIDE SEQUENCE</scope>
</reference>
<dbReference type="InterPro" id="IPR006439">
    <property type="entry name" value="HAD-SF_hydro_IA"/>
</dbReference>
<dbReference type="AlphaFoldDB" id="A0A3B1BW29"/>
<dbReference type="SUPFAM" id="SSF56784">
    <property type="entry name" value="HAD-like"/>
    <property type="match status" value="1"/>
</dbReference>
<dbReference type="PANTHER" id="PTHR43434:SF23">
    <property type="entry name" value="PHOSPHOGLYCOLATE PHOSPHATASE"/>
    <property type="match status" value="1"/>
</dbReference>
<dbReference type="InterPro" id="IPR023214">
    <property type="entry name" value="HAD_sf"/>
</dbReference>